<name>A0ABM9ZR98_9BACT</name>
<dbReference type="NCBIfam" id="TIGR02384">
    <property type="entry name" value="RelB_DinJ"/>
    <property type="match status" value="1"/>
</dbReference>
<dbReference type="Gene3D" id="1.10.1220.10">
    <property type="entry name" value="Met repressor-like"/>
    <property type="match status" value="1"/>
</dbReference>
<dbReference type="InterPro" id="IPR007337">
    <property type="entry name" value="RelB/DinJ"/>
</dbReference>
<accession>A0ABM9ZR98</accession>
<dbReference type="Pfam" id="PF04221">
    <property type="entry name" value="RelB"/>
    <property type="match status" value="1"/>
</dbReference>
<reference evidence="3 4" key="1">
    <citation type="submission" date="2009-12" db="EMBL/GenBank/DDBJ databases">
        <authorList>
            <person name="Shrivastava S."/>
            <person name="Madupu R."/>
            <person name="Durkin A.S."/>
            <person name="Torralba M."/>
            <person name="Methe B."/>
            <person name="Sutton G.G."/>
            <person name="Strausberg R.L."/>
            <person name="Nelson K.E."/>
        </authorList>
    </citation>
    <scope>NUCLEOTIDE SEQUENCE [LARGE SCALE GENOMIC DNA]</scope>
    <source>
        <strain evidence="3 4">W5455</strain>
    </source>
</reference>
<keyword evidence="2" id="KW-1277">Toxin-antitoxin system</keyword>
<evidence type="ECO:0000256" key="1">
    <source>
        <dbReference type="ARBA" id="ARBA00010562"/>
    </source>
</evidence>
<dbReference type="PANTHER" id="PTHR38781:SF1">
    <property type="entry name" value="ANTITOXIN DINJ-RELATED"/>
    <property type="match status" value="1"/>
</dbReference>
<proteinExistence type="inferred from homology"/>
<keyword evidence="4" id="KW-1185">Reference proteome</keyword>
<evidence type="ECO:0000313" key="3">
    <source>
        <dbReference type="EMBL" id="EFB89348.1"/>
    </source>
</evidence>
<gene>
    <name evidence="3" type="ORF">HMPREF7215_0840</name>
</gene>
<dbReference type="InterPro" id="IPR026262">
    <property type="entry name" value="DinJ"/>
</dbReference>
<comment type="caution">
    <text evidence="3">The sequence shown here is derived from an EMBL/GenBank/DDBJ whole genome shotgun (WGS) entry which is preliminary data.</text>
</comment>
<sequence>MATATKDSSIQIKVDPELKADAAGIAEELGMNLSTLINVYLKRVVAERGIPFPLAAPLTPNARTRQAIRDLRAGKTKRFDTAEEALRDMGI</sequence>
<dbReference type="EMBL" id="ADFP01000137">
    <property type="protein sequence ID" value="EFB89348.1"/>
    <property type="molecule type" value="Genomic_DNA"/>
</dbReference>
<dbReference type="InterPro" id="IPR013321">
    <property type="entry name" value="Arc_rbn_hlx_hlx"/>
</dbReference>
<evidence type="ECO:0000313" key="4">
    <source>
        <dbReference type="Proteomes" id="UP000006462"/>
    </source>
</evidence>
<protein>
    <submittedName>
        <fullName evidence="3">Addiction module antitoxin, RelB/DinJ family</fullName>
    </submittedName>
</protein>
<dbReference type="PANTHER" id="PTHR38781">
    <property type="entry name" value="ANTITOXIN DINJ-RELATED"/>
    <property type="match status" value="1"/>
</dbReference>
<evidence type="ECO:0000256" key="2">
    <source>
        <dbReference type="ARBA" id="ARBA00022649"/>
    </source>
</evidence>
<organism evidence="3 4">
    <name type="scientific">Pyramidobacter piscolens W5455</name>
    <dbReference type="NCBI Taxonomy" id="352165"/>
    <lineage>
        <taxon>Bacteria</taxon>
        <taxon>Thermotogati</taxon>
        <taxon>Synergistota</taxon>
        <taxon>Synergistia</taxon>
        <taxon>Synergistales</taxon>
        <taxon>Dethiosulfovibrionaceae</taxon>
        <taxon>Pyramidobacter</taxon>
    </lineage>
</organism>
<comment type="similarity">
    <text evidence="1">Belongs to the RelB/DinJ antitoxin family.</text>
</comment>
<dbReference type="PIRSF" id="PIRSF003108">
    <property type="entry name" value="DinJ"/>
    <property type="match status" value="1"/>
</dbReference>
<dbReference type="Proteomes" id="UP000006462">
    <property type="component" value="Unassembled WGS sequence"/>
</dbReference>
<dbReference type="RefSeq" id="WP_009166208.1">
    <property type="nucleotide sequence ID" value="NZ_ADFP01000137.1"/>
</dbReference>